<gene>
    <name evidence="7" type="ORF">GCM10022393_21560</name>
</gene>
<evidence type="ECO:0000256" key="3">
    <source>
        <dbReference type="ARBA" id="ARBA00022801"/>
    </source>
</evidence>
<keyword evidence="3" id="KW-0378">Hydrolase</keyword>
<protein>
    <recommendedName>
        <fullName evidence="6">NlpC/P60 domain-containing protein</fullName>
    </recommendedName>
</protein>
<dbReference type="InterPro" id="IPR038765">
    <property type="entry name" value="Papain-like_cys_pep_sf"/>
</dbReference>
<dbReference type="SUPFAM" id="SSF54001">
    <property type="entry name" value="Cysteine proteinases"/>
    <property type="match status" value="1"/>
</dbReference>
<keyword evidence="4" id="KW-0788">Thiol protease</keyword>
<dbReference type="InterPro" id="IPR000064">
    <property type="entry name" value="NLP_P60_dom"/>
</dbReference>
<comment type="similarity">
    <text evidence="1">Belongs to the peptidase C40 family.</text>
</comment>
<reference evidence="8" key="1">
    <citation type="journal article" date="2019" name="Int. J. Syst. Evol. Microbiol.">
        <title>The Global Catalogue of Microorganisms (GCM) 10K type strain sequencing project: providing services to taxonomists for standard genome sequencing and annotation.</title>
        <authorList>
            <consortium name="The Broad Institute Genomics Platform"/>
            <consortium name="The Broad Institute Genome Sequencing Center for Infectious Disease"/>
            <person name="Wu L."/>
            <person name="Ma J."/>
        </authorList>
    </citation>
    <scope>NUCLEOTIDE SEQUENCE [LARGE SCALE GENOMIC DNA]</scope>
    <source>
        <strain evidence="8">JCM 17106</strain>
    </source>
</reference>
<name>A0ABP6UJD3_9FLAO</name>
<evidence type="ECO:0000259" key="6">
    <source>
        <dbReference type="PROSITE" id="PS51935"/>
    </source>
</evidence>
<dbReference type="EMBL" id="BAABCW010000007">
    <property type="protein sequence ID" value="GAA3509087.1"/>
    <property type="molecule type" value="Genomic_DNA"/>
</dbReference>
<dbReference type="Gene3D" id="3.90.1720.10">
    <property type="entry name" value="endopeptidase domain like (from Nostoc punctiforme)"/>
    <property type="match status" value="1"/>
</dbReference>
<keyword evidence="8" id="KW-1185">Reference proteome</keyword>
<evidence type="ECO:0000256" key="1">
    <source>
        <dbReference type="ARBA" id="ARBA00007074"/>
    </source>
</evidence>
<keyword evidence="2" id="KW-0645">Protease</keyword>
<dbReference type="Pfam" id="PF00877">
    <property type="entry name" value="NLPC_P60"/>
    <property type="match status" value="1"/>
</dbReference>
<evidence type="ECO:0000256" key="5">
    <source>
        <dbReference type="SAM" id="MobiDB-lite"/>
    </source>
</evidence>
<dbReference type="PANTHER" id="PTHR47053:SF1">
    <property type="entry name" value="MUREIN DD-ENDOPEPTIDASE MEPH-RELATED"/>
    <property type="match status" value="1"/>
</dbReference>
<feature type="compositionally biased region" description="Basic residues" evidence="5">
    <location>
        <begin position="16"/>
        <end position="29"/>
    </location>
</feature>
<proteinExistence type="inferred from homology"/>
<evidence type="ECO:0000256" key="2">
    <source>
        <dbReference type="ARBA" id="ARBA00022670"/>
    </source>
</evidence>
<evidence type="ECO:0000256" key="4">
    <source>
        <dbReference type="ARBA" id="ARBA00022807"/>
    </source>
</evidence>
<evidence type="ECO:0000313" key="7">
    <source>
        <dbReference type="EMBL" id="GAA3509087.1"/>
    </source>
</evidence>
<feature type="region of interest" description="Disordered" evidence="5">
    <location>
        <begin position="1"/>
        <end position="31"/>
    </location>
</feature>
<sequence length="160" mass="17651">MITEPTQKSNTSAVAKTKKTTSATKKRSATTKENKKIKSIIAYAKTFEGTRYKYGGTTKKGMDCSGLVYTSFKKEEIVLPRTSRAMSAQGSKVSLRNVAVGDLLFFKTNKKKNVISHVGLVVTVGNQVKFIHSSTSKGVTVSSLDEKYWNTAFAWARRIL</sequence>
<accession>A0ABP6UJD3</accession>
<comment type="caution">
    <text evidence="7">The sequence shown here is derived from an EMBL/GenBank/DDBJ whole genome shotgun (WGS) entry which is preliminary data.</text>
</comment>
<dbReference type="Proteomes" id="UP001500459">
    <property type="component" value="Unassembled WGS sequence"/>
</dbReference>
<dbReference type="PANTHER" id="PTHR47053">
    <property type="entry name" value="MUREIN DD-ENDOPEPTIDASE MEPH-RELATED"/>
    <property type="match status" value="1"/>
</dbReference>
<feature type="domain" description="NlpC/P60" evidence="6">
    <location>
        <begin position="34"/>
        <end position="160"/>
    </location>
</feature>
<dbReference type="InterPro" id="IPR051202">
    <property type="entry name" value="Peptidase_C40"/>
</dbReference>
<evidence type="ECO:0000313" key="8">
    <source>
        <dbReference type="Proteomes" id="UP001500459"/>
    </source>
</evidence>
<organism evidence="7 8">
    <name type="scientific">Aquimarina addita</name>
    <dbReference type="NCBI Taxonomy" id="870485"/>
    <lineage>
        <taxon>Bacteria</taxon>
        <taxon>Pseudomonadati</taxon>
        <taxon>Bacteroidota</taxon>
        <taxon>Flavobacteriia</taxon>
        <taxon>Flavobacteriales</taxon>
        <taxon>Flavobacteriaceae</taxon>
        <taxon>Aquimarina</taxon>
    </lineage>
</organism>
<dbReference type="PROSITE" id="PS51935">
    <property type="entry name" value="NLPC_P60"/>
    <property type="match status" value="1"/>
</dbReference>